<reference evidence="3" key="1">
    <citation type="submission" date="2025-08" db="UniProtKB">
        <authorList>
            <consortium name="RefSeq"/>
        </authorList>
    </citation>
    <scope>IDENTIFICATION</scope>
    <source>
        <tissue evidence="3">Leaf</tissue>
    </source>
</reference>
<dbReference type="KEGG" id="vra:106755275"/>
<dbReference type="PANTHER" id="PTHR34222">
    <property type="entry name" value="GAG_PRE-INTEGRS DOMAIN-CONTAINING PROTEIN"/>
    <property type="match status" value="1"/>
</dbReference>
<name>A0A1S3TGI9_VIGRR</name>
<dbReference type="AlphaFoldDB" id="A0A1S3TGI9"/>
<feature type="region of interest" description="Disordered" evidence="1">
    <location>
        <begin position="272"/>
        <end position="299"/>
    </location>
</feature>
<accession>A0A1S3TGI9</accession>
<dbReference type="OrthoDB" id="5544992at2759"/>
<gene>
    <name evidence="3" type="primary">LOC106755275</name>
</gene>
<sequence length="326" mass="37669">MRRALLSKNKVKFIDGSIKKPKRDEDLFDSWERCNMMVLSWIIKTLSPQIAESVIYVEEAKELWDKLKERFSKGDYFKISDLLQDIHSIKQGERSVNQFFTDLKILWEELETLRPIPNCTCKVSCNCELSKIFHKYREVEHVICFLKGLNETYHTVRTQILLMEPLPNINCAFSLIIQQERQERSDISHPQLAETTKILATVNNRGSNLRGDQNWKNQGCGSGQGRGRGRNANYGKQCSYCNKMNHTVYECYSKHGYPPWYKKNDGNTEVKGSWNSANACQNTTGQETDKKNSTSTAFSSLTPEQMQKLLKMIEKADEPSHNINHV</sequence>
<evidence type="ECO:0000313" key="3">
    <source>
        <dbReference type="RefSeq" id="XP_014492876.1"/>
    </source>
</evidence>
<dbReference type="GeneID" id="106755275"/>
<evidence type="ECO:0000313" key="2">
    <source>
        <dbReference type="Proteomes" id="UP000087766"/>
    </source>
</evidence>
<keyword evidence="2" id="KW-1185">Reference proteome</keyword>
<evidence type="ECO:0000256" key="1">
    <source>
        <dbReference type="SAM" id="MobiDB-lite"/>
    </source>
</evidence>
<dbReference type="PANTHER" id="PTHR34222:SF99">
    <property type="entry name" value="PROTEIN, PUTATIVE-RELATED"/>
    <property type="match status" value="1"/>
</dbReference>
<protein>
    <submittedName>
        <fullName evidence="3">Uncharacterized protein LOC106755275</fullName>
    </submittedName>
</protein>
<dbReference type="Pfam" id="PF14223">
    <property type="entry name" value="Retrotran_gag_2"/>
    <property type="match status" value="1"/>
</dbReference>
<dbReference type="Proteomes" id="UP000087766">
    <property type="component" value="Unplaced"/>
</dbReference>
<proteinExistence type="predicted"/>
<dbReference type="RefSeq" id="XP_014492876.1">
    <property type="nucleotide sequence ID" value="XM_014637390.1"/>
</dbReference>
<feature type="compositionally biased region" description="Polar residues" evidence="1">
    <location>
        <begin position="273"/>
        <end position="286"/>
    </location>
</feature>
<organism evidence="2 3">
    <name type="scientific">Vigna radiata var. radiata</name>
    <name type="common">Mung bean</name>
    <name type="synonym">Phaseolus aureus</name>
    <dbReference type="NCBI Taxonomy" id="3916"/>
    <lineage>
        <taxon>Eukaryota</taxon>
        <taxon>Viridiplantae</taxon>
        <taxon>Streptophyta</taxon>
        <taxon>Embryophyta</taxon>
        <taxon>Tracheophyta</taxon>
        <taxon>Spermatophyta</taxon>
        <taxon>Magnoliopsida</taxon>
        <taxon>eudicotyledons</taxon>
        <taxon>Gunneridae</taxon>
        <taxon>Pentapetalae</taxon>
        <taxon>rosids</taxon>
        <taxon>fabids</taxon>
        <taxon>Fabales</taxon>
        <taxon>Fabaceae</taxon>
        <taxon>Papilionoideae</taxon>
        <taxon>50 kb inversion clade</taxon>
        <taxon>NPAAA clade</taxon>
        <taxon>indigoferoid/millettioid clade</taxon>
        <taxon>Phaseoleae</taxon>
        <taxon>Vigna</taxon>
    </lineage>
</organism>